<accession>A0A6A4M259</accession>
<evidence type="ECO:0000256" key="1">
    <source>
        <dbReference type="SAM" id="MobiDB-lite"/>
    </source>
</evidence>
<feature type="region of interest" description="Disordered" evidence="1">
    <location>
        <begin position="1"/>
        <end position="111"/>
    </location>
</feature>
<dbReference type="PANTHER" id="PTHR33159">
    <property type="entry name" value="RPM1-INTERACTING PROTEIN 4 (RIN4) FAMILY PROTEIN"/>
    <property type="match status" value="1"/>
</dbReference>
<dbReference type="AlphaFoldDB" id="A0A6A4M259"/>
<sequence>MFGRVGPGSGVHVDSDKLEVVEKRPTEGLGKDNSSRRSMVNSASGNDKRDNSLQQRNLRQSRSDRKKSLTEINNFATSSPGSGMLGSASNASDDKDTSNINRSASVPKFGAWDEMDPNEGYTVIFDKVKEEKQNAATKFTAAPPKPSNSVNNQIKPTRSKVRIQRYLFNFHLIMV</sequence>
<organism evidence="3 4">
    <name type="scientific">Rhododendron williamsianum</name>
    <dbReference type="NCBI Taxonomy" id="262921"/>
    <lineage>
        <taxon>Eukaryota</taxon>
        <taxon>Viridiplantae</taxon>
        <taxon>Streptophyta</taxon>
        <taxon>Embryophyta</taxon>
        <taxon>Tracheophyta</taxon>
        <taxon>Spermatophyta</taxon>
        <taxon>Magnoliopsida</taxon>
        <taxon>eudicotyledons</taxon>
        <taxon>Gunneridae</taxon>
        <taxon>Pentapetalae</taxon>
        <taxon>asterids</taxon>
        <taxon>Ericales</taxon>
        <taxon>Ericaceae</taxon>
        <taxon>Ericoideae</taxon>
        <taxon>Rhodoreae</taxon>
        <taxon>Rhododendron</taxon>
    </lineage>
</organism>
<dbReference type="PANTHER" id="PTHR33159:SF49">
    <property type="entry name" value="RPM1-INTERACTING PROTEIN 4"/>
    <property type="match status" value="1"/>
</dbReference>
<evidence type="ECO:0000313" key="4">
    <source>
        <dbReference type="Proteomes" id="UP000428333"/>
    </source>
</evidence>
<evidence type="ECO:0000313" key="3">
    <source>
        <dbReference type="EMBL" id="KAE9461629.1"/>
    </source>
</evidence>
<gene>
    <name evidence="3" type="ORF">C3L33_06463</name>
</gene>
<comment type="caution">
    <text evidence="3">The sequence shown here is derived from an EMBL/GenBank/DDBJ whole genome shotgun (WGS) entry which is preliminary data.</text>
</comment>
<proteinExistence type="predicted"/>
<reference evidence="3 4" key="1">
    <citation type="journal article" date="2019" name="Genome Biol. Evol.">
        <title>The Rhododendron genome and chromosomal organization provide insight into shared whole-genome duplications across the heath family (Ericaceae).</title>
        <authorList>
            <person name="Soza V.L."/>
            <person name="Lindsley D."/>
            <person name="Waalkes A."/>
            <person name="Ramage E."/>
            <person name="Patwardhan R.P."/>
            <person name="Burton J.N."/>
            <person name="Adey A."/>
            <person name="Kumar A."/>
            <person name="Qiu R."/>
            <person name="Shendure J."/>
            <person name="Hall B."/>
        </authorList>
    </citation>
    <scope>NUCLEOTIDE SEQUENCE [LARGE SCALE GENOMIC DNA]</scope>
    <source>
        <strain evidence="3">RSF 1966-606</strain>
    </source>
</reference>
<evidence type="ECO:0000259" key="2">
    <source>
        <dbReference type="Pfam" id="PF05627"/>
    </source>
</evidence>
<dbReference type="Pfam" id="PF05627">
    <property type="entry name" value="AvrRpt-cleavage"/>
    <property type="match status" value="1"/>
</dbReference>
<name>A0A6A4M259_9ERIC</name>
<feature type="non-terminal residue" evidence="3">
    <location>
        <position position="1"/>
    </location>
</feature>
<dbReference type="GO" id="GO:0005886">
    <property type="term" value="C:plasma membrane"/>
    <property type="evidence" value="ECO:0007669"/>
    <property type="project" value="TreeGrafter"/>
</dbReference>
<feature type="compositionally biased region" description="Basic and acidic residues" evidence="1">
    <location>
        <begin position="13"/>
        <end position="35"/>
    </location>
</feature>
<protein>
    <recommendedName>
        <fullName evidence="2">RIN4 pathogenic type III effector avirulence factor Avr cleavage site domain-containing protein</fullName>
    </recommendedName>
</protein>
<dbReference type="OrthoDB" id="765662at2759"/>
<feature type="domain" description="RIN4 pathogenic type III effector avirulence factor Avr cleavage site" evidence="2">
    <location>
        <begin position="102"/>
        <end position="133"/>
    </location>
</feature>
<feature type="compositionally biased region" description="Polar residues" evidence="1">
    <location>
        <begin position="36"/>
        <end position="45"/>
    </location>
</feature>
<feature type="compositionally biased region" description="Polar residues" evidence="1">
    <location>
        <begin position="70"/>
        <end position="91"/>
    </location>
</feature>
<dbReference type="InterPro" id="IPR008700">
    <property type="entry name" value="TypeIII_avirulence_cleave"/>
</dbReference>
<dbReference type="Proteomes" id="UP000428333">
    <property type="component" value="Linkage Group LG04"/>
</dbReference>
<dbReference type="InterPro" id="IPR040387">
    <property type="entry name" value="RIN4/NOI4"/>
</dbReference>
<dbReference type="EMBL" id="QEFC01000956">
    <property type="protein sequence ID" value="KAE9461629.1"/>
    <property type="molecule type" value="Genomic_DNA"/>
</dbReference>
<keyword evidence="4" id="KW-1185">Reference proteome</keyword>